<dbReference type="GO" id="GO:0097367">
    <property type="term" value="F:carbohydrate derivative binding"/>
    <property type="evidence" value="ECO:0007669"/>
    <property type="project" value="InterPro"/>
</dbReference>
<dbReference type="PROSITE" id="PS51464">
    <property type="entry name" value="SIS"/>
    <property type="match status" value="1"/>
</dbReference>
<dbReference type="EMBL" id="BMNQ01000037">
    <property type="protein sequence ID" value="GGK00627.1"/>
    <property type="molecule type" value="Genomic_DNA"/>
</dbReference>
<dbReference type="InterPro" id="IPR001347">
    <property type="entry name" value="SIS_dom"/>
</dbReference>
<sequence>MVYTMQNYFEQAKQVWKTESEALAHIREVITKETFNNVIDLLTNNNGRIFISGCGTSGMAAKKIAHTLTCVEKPASYLNPADAIHGGLGVLQKEDILILVSKGGNTEELLPLLEVAKKKAVTVVGVTENKSSAIGKHVNHLLNVSVPEEPDMFNMLATASTLAVIALFDAISIQLMETTGFTKEQFQIIHPGGAVGDRLSHDTN</sequence>
<dbReference type="PANTHER" id="PTHR38418:SF2">
    <property type="entry name" value="SUGAR ISOMERASE, KPSF_GUTQ (AFU_ORTHOLOGUE AFUA_6G08860)"/>
    <property type="match status" value="1"/>
</dbReference>
<evidence type="ECO:0000313" key="2">
    <source>
        <dbReference type="EMBL" id="GGK00627.1"/>
    </source>
</evidence>
<proteinExistence type="predicted"/>
<dbReference type="Pfam" id="PF01380">
    <property type="entry name" value="SIS"/>
    <property type="match status" value="1"/>
</dbReference>
<dbReference type="GO" id="GO:0016853">
    <property type="term" value="F:isomerase activity"/>
    <property type="evidence" value="ECO:0007669"/>
    <property type="project" value="UniProtKB-KW"/>
</dbReference>
<feature type="domain" description="SIS" evidence="1">
    <location>
        <begin position="38"/>
        <end position="181"/>
    </location>
</feature>
<dbReference type="InterPro" id="IPR046348">
    <property type="entry name" value="SIS_dom_sf"/>
</dbReference>
<comment type="caution">
    <text evidence="2">The sequence shown here is derived from an EMBL/GenBank/DDBJ whole genome shotgun (WGS) entry which is preliminary data.</text>
</comment>
<accession>A0A917UYV8</accession>
<dbReference type="SUPFAM" id="SSF53697">
    <property type="entry name" value="SIS domain"/>
    <property type="match status" value="1"/>
</dbReference>
<gene>
    <name evidence="2" type="ORF">GCM10007063_23630</name>
</gene>
<evidence type="ECO:0000313" key="3">
    <source>
        <dbReference type="Proteomes" id="UP000658382"/>
    </source>
</evidence>
<dbReference type="CDD" id="cd05014">
    <property type="entry name" value="SIS_Kpsf"/>
    <property type="match status" value="1"/>
</dbReference>
<dbReference type="AlphaFoldDB" id="A0A917UYV8"/>
<reference evidence="2" key="2">
    <citation type="submission" date="2020-09" db="EMBL/GenBank/DDBJ databases">
        <authorList>
            <person name="Sun Q."/>
            <person name="Ohkuma M."/>
        </authorList>
    </citation>
    <scope>NUCLEOTIDE SEQUENCE</scope>
    <source>
        <strain evidence="2">JCM 12580</strain>
    </source>
</reference>
<dbReference type="Proteomes" id="UP000658382">
    <property type="component" value="Unassembled WGS sequence"/>
</dbReference>
<dbReference type="PANTHER" id="PTHR38418">
    <property type="entry name" value="SUGAR ISOMERASE, KPSF/GUTQ (AFU_ORTHOLOGUE AFUA_6G08860)"/>
    <property type="match status" value="1"/>
</dbReference>
<dbReference type="InterPro" id="IPR035474">
    <property type="entry name" value="SIS_Kpsf"/>
</dbReference>
<evidence type="ECO:0000259" key="1">
    <source>
        <dbReference type="PROSITE" id="PS51464"/>
    </source>
</evidence>
<keyword evidence="2" id="KW-0413">Isomerase</keyword>
<protein>
    <submittedName>
        <fullName evidence="2">Sugar isomerase</fullName>
    </submittedName>
</protein>
<dbReference type="GO" id="GO:1901135">
    <property type="term" value="P:carbohydrate derivative metabolic process"/>
    <property type="evidence" value="ECO:0007669"/>
    <property type="project" value="InterPro"/>
</dbReference>
<reference evidence="2" key="1">
    <citation type="journal article" date="2014" name="Int. J. Syst. Evol. Microbiol.">
        <title>Complete genome sequence of Corynebacterium casei LMG S-19264T (=DSM 44701T), isolated from a smear-ripened cheese.</title>
        <authorList>
            <consortium name="US DOE Joint Genome Institute (JGI-PGF)"/>
            <person name="Walter F."/>
            <person name="Albersmeier A."/>
            <person name="Kalinowski J."/>
            <person name="Ruckert C."/>
        </authorList>
    </citation>
    <scope>NUCLEOTIDE SEQUENCE</scope>
    <source>
        <strain evidence="2">JCM 12580</strain>
    </source>
</reference>
<name>A0A917UYV8_9BACI</name>
<organism evidence="2 3">
    <name type="scientific">Lentibacillus kapialis</name>
    <dbReference type="NCBI Taxonomy" id="340214"/>
    <lineage>
        <taxon>Bacteria</taxon>
        <taxon>Bacillati</taxon>
        <taxon>Bacillota</taxon>
        <taxon>Bacilli</taxon>
        <taxon>Bacillales</taxon>
        <taxon>Bacillaceae</taxon>
        <taxon>Lentibacillus</taxon>
    </lineage>
</organism>
<dbReference type="Gene3D" id="3.40.50.10490">
    <property type="entry name" value="Glucose-6-phosphate isomerase like protein, domain 1"/>
    <property type="match status" value="1"/>
</dbReference>
<keyword evidence="3" id="KW-1185">Reference proteome</keyword>
<dbReference type="RefSeq" id="WP_229671801.1">
    <property type="nucleotide sequence ID" value="NZ_BMNQ01000037.1"/>
</dbReference>